<organism evidence="1 2">
    <name type="scientific">Streptomyces thermolineatus</name>
    <dbReference type="NCBI Taxonomy" id="44033"/>
    <lineage>
        <taxon>Bacteria</taxon>
        <taxon>Bacillati</taxon>
        <taxon>Actinomycetota</taxon>
        <taxon>Actinomycetes</taxon>
        <taxon>Kitasatosporales</taxon>
        <taxon>Streptomycetaceae</taxon>
        <taxon>Streptomyces</taxon>
    </lineage>
</organism>
<dbReference type="EMBL" id="BAAATA010000050">
    <property type="protein sequence ID" value="GAA2509987.1"/>
    <property type="molecule type" value="Genomic_DNA"/>
</dbReference>
<comment type="caution">
    <text evidence="1">The sequence shown here is derived from an EMBL/GenBank/DDBJ whole genome shotgun (WGS) entry which is preliminary data.</text>
</comment>
<reference evidence="2" key="1">
    <citation type="journal article" date="2019" name="Int. J. Syst. Evol. Microbiol.">
        <title>The Global Catalogue of Microorganisms (GCM) 10K type strain sequencing project: providing services to taxonomists for standard genome sequencing and annotation.</title>
        <authorList>
            <consortium name="The Broad Institute Genomics Platform"/>
            <consortium name="The Broad Institute Genome Sequencing Center for Infectious Disease"/>
            <person name="Wu L."/>
            <person name="Ma J."/>
        </authorList>
    </citation>
    <scope>NUCLEOTIDE SEQUENCE [LARGE SCALE GENOMIC DNA]</scope>
    <source>
        <strain evidence="2">JCM 6307</strain>
    </source>
</reference>
<sequence>MALFLREHPHLERPGRGHPALRGCAEVDWSRIPGCPAGTPALFRGLLDRDAAPEAKRLLTNVLMDGVFRMSPAMPAALPFLLRLAADPEVPVRSGLLDVVVVAAELSQPVDADDERAVLLLGSEDEHPERERCRVAFAGHASSLHALLDAATRDGLLTADDRAALLSAAGPH</sequence>
<evidence type="ECO:0000313" key="1">
    <source>
        <dbReference type="EMBL" id="GAA2509987.1"/>
    </source>
</evidence>
<proteinExistence type="predicted"/>
<evidence type="ECO:0000313" key="2">
    <source>
        <dbReference type="Proteomes" id="UP001501358"/>
    </source>
</evidence>
<dbReference type="Proteomes" id="UP001501358">
    <property type="component" value="Unassembled WGS sequence"/>
</dbReference>
<dbReference type="RefSeq" id="WP_344386003.1">
    <property type="nucleotide sequence ID" value="NZ_BAAATA010000050.1"/>
</dbReference>
<protein>
    <submittedName>
        <fullName evidence="1">Uncharacterized protein</fullName>
    </submittedName>
</protein>
<accession>A0ABP6A7D4</accession>
<name>A0ABP6A7D4_9ACTN</name>
<keyword evidence="2" id="KW-1185">Reference proteome</keyword>
<gene>
    <name evidence="1" type="ORF">GCM10010406_52990</name>
</gene>